<name>A0ABP0VFR3_9BRYO</name>
<protein>
    <recommendedName>
        <fullName evidence="2">Thioesterase domain-containing protein</fullName>
    </recommendedName>
</protein>
<dbReference type="EMBL" id="CAXAQS010000811">
    <property type="protein sequence ID" value="CAK9253298.1"/>
    <property type="molecule type" value="Genomic_DNA"/>
</dbReference>
<evidence type="ECO:0000256" key="1">
    <source>
        <dbReference type="ARBA" id="ARBA00022801"/>
    </source>
</evidence>
<evidence type="ECO:0000313" key="3">
    <source>
        <dbReference type="EMBL" id="CAK9253298.1"/>
    </source>
</evidence>
<dbReference type="Gene3D" id="3.10.129.10">
    <property type="entry name" value="Hotdog Thioesterase"/>
    <property type="match status" value="1"/>
</dbReference>
<dbReference type="InterPro" id="IPR029069">
    <property type="entry name" value="HotDog_dom_sf"/>
</dbReference>
<gene>
    <name evidence="3" type="ORF">CSSPJE1EN1_LOCUS28676</name>
</gene>
<dbReference type="CDD" id="cd03443">
    <property type="entry name" value="PaaI_thioesterase"/>
    <property type="match status" value="1"/>
</dbReference>
<reference evidence="3" key="1">
    <citation type="submission" date="2024-02" db="EMBL/GenBank/DDBJ databases">
        <authorList>
            <consortium name="ELIXIR-Norway"/>
            <consortium name="Elixir Norway"/>
        </authorList>
    </citation>
    <scope>NUCLEOTIDE SEQUENCE</scope>
</reference>
<evidence type="ECO:0000259" key="2">
    <source>
        <dbReference type="Pfam" id="PF03061"/>
    </source>
</evidence>
<dbReference type="SUPFAM" id="SSF54637">
    <property type="entry name" value="Thioesterase/thiol ester dehydrase-isomerase"/>
    <property type="match status" value="1"/>
</dbReference>
<dbReference type="PANTHER" id="PTHR43240:SF1">
    <property type="entry name" value="BLR5584 PROTEIN"/>
    <property type="match status" value="1"/>
</dbReference>
<keyword evidence="4" id="KW-1185">Reference proteome</keyword>
<dbReference type="NCBIfam" id="TIGR00369">
    <property type="entry name" value="unchar_dom_1"/>
    <property type="match status" value="1"/>
</dbReference>
<dbReference type="Proteomes" id="UP001497444">
    <property type="component" value="Unassembled WGS sequence"/>
</dbReference>
<evidence type="ECO:0000313" key="4">
    <source>
        <dbReference type="Proteomes" id="UP001497444"/>
    </source>
</evidence>
<sequence>MEGATKAMHMSGLEYLQAMSDGHIPIPPILHTLDFAVVSAERGRVIFSFVPQEFHYNPIGSVHGGVISAILDSAMGCSLHTLLPAGAGYTTLELKVNFLKAITIKSGELKAIGKIINSGSRTALVEAQLVDDSGKVYAHALSTCLILKHEKA</sequence>
<dbReference type="Pfam" id="PF03061">
    <property type="entry name" value="4HBT"/>
    <property type="match status" value="1"/>
</dbReference>
<proteinExistence type="predicted"/>
<dbReference type="InterPro" id="IPR003736">
    <property type="entry name" value="PAAI_dom"/>
</dbReference>
<dbReference type="InterPro" id="IPR006683">
    <property type="entry name" value="Thioestr_dom"/>
</dbReference>
<comment type="caution">
    <text evidence="3">The sequence shown here is derived from an EMBL/GenBank/DDBJ whole genome shotgun (WGS) entry which is preliminary data.</text>
</comment>
<organism evidence="3 4">
    <name type="scientific">Sphagnum jensenii</name>
    <dbReference type="NCBI Taxonomy" id="128206"/>
    <lineage>
        <taxon>Eukaryota</taxon>
        <taxon>Viridiplantae</taxon>
        <taxon>Streptophyta</taxon>
        <taxon>Embryophyta</taxon>
        <taxon>Bryophyta</taxon>
        <taxon>Sphagnophytina</taxon>
        <taxon>Sphagnopsida</taxon>
        <taxon>Sphagnales</taxon>
        <taxon>Sphagnaceae</taxon>
        <taxon>Sphagnum</taxon>
    </lineage>
</organism>
<accession>A0ABP0VFR3</accession>
<dbReference type="PANTHER" id="PTHR43240">
    <property type="entry name" value="1,4-DIHYDROXY-2-NAPHTHOYL-COA THIOESTERASE 1"/>
    <property type="match status" value="1"/>
</dbReference>
<keyword evidence="1" id="KW-0378">Hydrolase</keyword>
<feature type="domain" description="Thioesterase" evidence="2">
    <location>
        <begin position="60"/>
        <end position="136"/>
    </location>
</feature>